<gene>
    <name evidence="1" type="ORF">FHR33_009965</name>
</gene>
<dbReference type="AlphaFoldDB" id="A0A7W5VT32"/>
<proteinExistence type="predicted"/>
<dbReference type="InterPro" id="IPR011008">
    <property type="entry name" value="Dimeric_a/b-barrel"/>
</dbReference>
<reference evidence="1 2" key="1">
    <citation type="submission" date="2020-08" db="EMBL/GenBank/DDBJ databases">
        <title>Sequencing the genomes of 1000 actinobacteria strains.</title>
        <authorList>
            <person name="Klenk H.-P."/>
        </authorList>
    </citation>
    <scope>NUCLEOTIDE SEQUENCE [LARGE SCALE GENOMIC DNA]</scope>
    <source>
        <strain evidence="1 2">DSM 44320</strain>
    </source>
</reference>
<evidence type="ECO:0000313" key="1">
    <source>
        <dbReference type="EMBL" id="MBB3734012.1"/>
    </source>
</evidence>
<dbReference type="RefSeq" id="WP_183662948.1">
    <property type="nucleotide sequence ID" value="NZ_BAAAXX010000065.1"/>
</dbReference>
<dbReference type="SUPFAM" id="SSF54909">
    <property type="entry name" value="Dimeric alpha+beta barrel"/>
    <property type="match status" value="1"/>
</dbReference>
<evidence type="ECO:0008006" key="3">
    <source>
        <dbReference type="Google" id="ProtNLM"/>
    </source>
</evidence>
<dbReference type="GeneID" id="95395904"/>
<accession>A0A7W5VT32</accession>
<evidence type="ECO:0000313" key="2">
    <source>
        <dbReference type="Proteomes" id="UP000579945"/>
    </source>
</evidence>
<dbReference type="EMBL" id="JACIBV010000003">
    <property type="protein sequence ID" value="MBB3734012.1"/>
    <property type="molecule type" value="Genomic_DNA"/>
</dbReference>
<protein>
    <recommendedName>
        <fullName evidence="3">ABM domain-containing protein</fullName>
    </recommendedName>
</protein>
<comment type="caution">
    <text evidence="1">The sequence shown here is derived from an EMBL/GenBank/DDBJ whole genome shotgun (WGS) entry which is preliminary data.</text>
</comment>
<organism evidence="1 2">
    <name type="scientific">Nonomuraea dietziae</name>
    <dbReference type="NCBI Taxonomy" id="65515"/>
    <lineage>
        <taxon>Bacteria</taxon>
        <taxon>Bacillati</taxon>
        <taxon>Actinomycetota</taxon>
        <taxon>Actinomycetes</taxon>
        <taxon>Streptosporangiales</taxon>
        <taxon>Streptosporangiaceae</taxon>
        <taxon>Nonomuraea</taxon>
    </lineage>
</organism>
<name>A0A7W5VT32_9ACTN</name>
<dbReference type="Proteomes" id="UP000579945">
    <property type="component" value="Unassembled WGS sequence"/>
</dbReference>
<keyword evidence="2" id="KW-1185">Reference proteome</keyword>
<sequence>MYAIEIVRFTVKKGAEQAMLAERPAMVRAIRLRHPIYMDAYLARLDDGSWVDLVIWADRAQAESITEDIHLDSDIAKWFRHIDQILGSDYADIHDINRLNIKPYGLGASNAIR</sequence>